<dbReference type="Gene3D" id="2.40.170.20">
    <property type="entry name" value="TonB-dependent receptor, beta-barrel domain"/>
    <property type="match status" value="1"/>
</dbReference>
<keyword evidence="3 7" id="KW-1134">Transmembrane beta strand</keyword>
<dbReference type="Proteomes" id="UP001319104">
    <property type="component" value="Unassembled WGS sequence"/>
</dbReference>
<keyword evidence="8" id="KW-0732">Signal</keyword>
<dbReference type="NCBIfam" id="TIGR04056">
    <property type="entry name" value="OMP_RagA_SusC"/>
    <property type="match status" value="1"/>
</dbReference>
<comment type="subcellular location">
    <subcellularLocation>
        <location evidence="1 7">Cell outer membrane</location>
        <topology evidence="1 7">Multi-pass membrane protein</topology>
    </subcellularLocation>
</comment>
<evidence type="ECO:0000259" key="9">
    <source>
        <dbReference type="Pfam" id="PF07715"/>
    </source>
</evidence>
<name>A0AAP2CNU3_9BACT</name>
<dbReference type="GO" id="GO:0009279">
    <property type="term" value="C:cell outer membrane"/>
    <property type="evidence" value="ECO:0007669"/>
    <property type="project" value="UniProtKB-SubCell"/>
</dbReference>
<dbReference type="SUPFAM" id="SSF49464">
    <property type="entry name" value="Carboxypeptidase regulatory domain-like"/>
    <property type="match status" value="1"/>
</dbReference>
<keyword evidence="4 7" id="KW-0812">Transmembrane</keyword>
<evidence type="ECO:0000313" key="11">
    <source>
        <dbReference type="Proteomes" id="UP001319104"/>
    </source>
</evidence>
<dbReference type="EMBL" id="JAHCMY010000030">
    <property type="protein sequence ID" value="MBS9525990.1"/>
    <property type="molecule type" value="Genomic_DNA"/>
</dbReference>
<evidence type="ECO:0000313" key="10">
    <source>
        <dbReference type="EMBL" id="MBS9525990.1"/>
    </source>
</evidence>
<reference evidence="10 11" key="1">
    <citation type="submission" date="2021-05" db="EMBL/GenBank/DDBJ databases">
        <authorList>
            <person name="Zhang Z.D."/>
            <person name="Osman G."/>
        </authorList>
    </citation>
    <scope>NUCLEOTIDE SEQUENCE [LARGE SCALE GENOMIC DNA]</scope>
    <source>
        <strain evidence="10 11">KCTC 32217</strain>
    </source>
</reference>
<evidence type="ECO:0000256" key="1">
    <source>
        <dbReference type="ARBA" id="ARBA00004571"/>
    </source>
</evidence>
<keyword evidence="11" id="KW-1185">Reference proteome</keyword>
<feature type="signal peptide" evidence="8">
    <location>
        <begin position="1"/>
        <end position="20"/>
    </location>
</feature>
<dbReference type="RefSeq" id="WP_213946849.1">
    <property type="nucleotide sequence ID" value="NZ_JAHCMY010000030.1"/>
</dbReference>
<dbReference type="InterPro" id="IPR012910">
    <property type="entry name" value="Plug_dom"/>
</dbReference>
<keyword evidence="2 7" id="KW-0813">Transport</keyword>
<evidence type="ECO:0000256" key="4">
    <source>
        <dbReference type="ARBA" id="ARBA00022692"/>
    </source>
</evidence>
<gene>
    <name evidence="10" type="ORF">KI659_18360</name>
</gene>
<accession>A0AAP2CNU3</accession>
<sequence>MKRVLLIKILVCLSCLTTMGQTRSDRTFRGTVVDAVNGQGLPGAVIRIQNRDLGAVSDEEGSFILNLEAGSYTLTVDYVGFEQLVRRVDFPRENELVFALQESENALQMVEVVSTGYLELPKERMTGSFSYLDNELVDRRVGNNILDRLEDVTPGLVFNRTGSPQDPLSIRGRNTIFANSQPLIIIDNFPYDGPLENINPNDVESVTVLKDAAAASIWGARAGNGVIVITTKKGGLERPLRVSINTNFTTTQQDDLWYNPRMSTPEFLEVEELLFGRGFYNARESSIDNRALTPYVESMIRHRDGLISDSELGAIRSELGSRDVRHDLSRYYLRPRNLYQIAANIQGGTKSSTYAYSAGYDNNTTGFTHNNEDRITLSAQNTWTGMKGRLKVGTGLYLVRDLRTSGNEGPSQVTFESIDPAYPYARLVDDQGRPQSIIRDYRQGFVNGARDQGLLDWQYIPLEDLGRQREHMESTDIRVNLQTSYNILAGLDAEVQYQYWQNDRDAGTVWDADSYFTRNLINRYTETVGTELVRHIPLGAISNRNNRFSQSHNLRGQLRYRKIIGQVHDINLLGGWEVKDLETRGNSNRFYGYNPNLAMSLPVDYVSRFPMYNNPGQLNTIPHGLAHTDLTDRFVSYYFNGSYLYNEKYGLSASMRKDQSNLFGVEANMRGVPLWSVGGSWVLSNEDFLQNQKFNFLKLRSTFGYNGNVDKRLTAEVTSSSIVGGSGTINPGLPYSLIQNPANPMLRWEKTRVTNLGLDFEYGNGRFWGSIDFFDKYGEDLIGDTEMAPSSGVIRFRGNTSTSRSQGIDMVLNTLILDKGLKWTGTLIGNLVREKITGYFFEATVNNYLLHGSGAMGSINAYPLVGRPLYSVYSLPWAGLDPVTGDPRGYLDGEPSNNYFGVINNTEVGDMIYHGPARPPVFGAVRNDFSVGDFSLSVNISYRLGYFYRRNSVLYNEVLAGRISHADFSDRWHQPGDELITNVPSIPSAVNISRDNIYRFSEILVERGDHIRLQDVRFSYMLRKSKLPRLPFERAEVYTYANNLGILWKASDDPLDPDFPISRPLRSIAFGIRVDL</sequence>
<keyword evidence="6 7" id="KW-0998">Cell outer membrane</keyword>
<feature type="domain" description="TonB-dependent receptor plug" evidence="9">
    <location>
        <begin position="122"/>
        <end position="226"/>
    </location>
</feature>
<evidence type="ECO:0000256" key="5">
    <source>
        <dbReference type="ARBA" id="ARBA00023136"/>
    </source>
</evidence>
<dbReference type="InterPro" id="IPR037066">
    <property type="entry name" value="Plug_dom_sf"/>
</dbReference>
<comment type="similarity">
    <text evidence="7">Belongs to the TonB-dependent receptor family.</text>
</comment>
<evidence type="ECO:0000256" key="6">
    <source>
        <dbReference type="ARBA" id="ARBA00023237"/>
    </source>
</evidence>
<proteinExistence type="inferred from homology"/>
<dbReference type="AlphaFoldDB" id="A0AAP2CNU3"/>
<dbReference type="NCBIfam" id="TIGR04057">
    <property type="entry name" value="SusC_RagA_signa"/>
    <property type="match status" value="1"/>
</dbReference>
<dbReference type="InterPro" id="IPR008969">
    <property type="entry name" value="CarboxyPept-like_regulatory"/>
</dbReference>
<dbReference type="PROSITE" id="PS52016">
    <property type="entry name" value="TONB_DEPENDENT_REC_3"/>
    <property type="match status" value="1"/>
</dbReference>
<evidence type="ECO:0000256" key="7">
    <source>
        <dbReference type="PROSITE-ProRule" id="PRU01360"/>
    </source>
</evidence>
<dbReference type="InterPro" id="IPR023997">
    <property type="entry name" value="TonB-dep_OMP_SusC/RagA_CS"/>
</dbReference>
<organism evidence="10 11">
    <name type="scientific">Litoribacter ruber</name>
    <dbReference type="NCBI Taxonomy" id="702568"/>
    <lineage>
        <taxon>Bacteria</taxon>
        <taxon>Pseudomonadati</taxon>
        <taxon>Bacteroidota</taxon>
        <taxon>Cytophagia</taxon>
        <taxon>Cytophagales</taxon>
        <taxon>Cyclobacteriaceae</taxon>
        <taxon>Litoribacter</taxon>
    </lineage>
</organism>
<comment type="caution">
    <text evidence="10">The sequence shown here is derived from an EMBL/GenBank/DDBJ whole genome shotgun (WGS) entry which is preliminary data.</text>
</comment>
<feature type="chain" id="PRO_5042851971" evidence="8">
    <location>
        <begin position="21"/>
        <end position="1076"/>
    </location>
</feature>
<evidence type="ECO:0000256" key="3">
    <source>
        <dbReference type="ARBA" id="ARBA00022452"/>
    </source>
</evidence>
<dbReference type="Pfam" id="PF13715">
    <property type="entry name" value="CarbopepD_reg_2"/>
    <property type="match status" value="1"/>
</dbReference>
<dbReference type="InterPro" id="IPR023996">
    <property type="entry name" value="TonB-dep_OMP_SusC/RagA"/>
</dbReference>
<dbReference type="InterPro" id="IPR036942">
    <property type="entry name" value="Beta-barrel_TonB_sf"/>
</dbReference>
<evidence type="ECO:0000256" key="2">
    <source>
        <dbReference type="ARBA" id="ARBA00022448"/>
    </source>
</evidence>
<dbReference type="InterPro" id="IPR039426">
    <property type="entry name" value="TonB-dep_rcpt-like"/>
</dbReference>
<evidence type="ECO:0000256" key="8">
    <source>
        <dbReference type="SAM" id="SignalP"/>
    </source>
</evidence>
<dbReference type="Pfam" id="PF07715">
    <property type="entry name" value="Plug"/>
    <property type="match status" value="1"/>
</dbReference>
<dbReference type="SUPFAM" id="SSF56935">
    <property type="entry name" value="Porins"/>
    <property type="match status" value="1"/>
</dbReference>
<keyword evidence="5 7" id="KW-0472">Membrane</keyword>
<dbReference type="Gene3D" id="2.170.130.10">
    <property type="entry name" value="TonB-dependent receptor, plug domain"/>
    <property type="match status" value="1"/>
</dbReference>
<dbReference type="Gene3D" id="2.60.40.1120">
    <property type="entry name" value="Carboxypeptidase-like, regulatory domain"/>
    <property type="match status" value="1"/>
</dbReference>
<protein>
    <submittedName>
        <fullName evidence="10">SusC/RagA family TonB-linked outer membrane protein</fullName>
    </submittedName>
</protein>